<keyword evidence="4 5" id="KW-0472">Membrane</keyword>
<dbReference type="PROSITE" id="PS50850">
    <property type="entry name" value="MFS"/>
    <property type="match status" value="1"/>
</dbReference>
<dbReference type="AlphaFoldDB" id="A0AAD5K5D5"/>
<feature type="domain" description="Major facilitator superfamily (MFS) profile" evidence="6">
    <location>
        <begin position="1"/>
        <end position="338"/>
    </location>
</feature>
<evidence type="ECO:0000313" key="7">
    <source>
        <dbReference type="EMBL" id="KAI9270442.1"/>
    </source>
</evidence>
<evidence type="ECO:0000313" key="8">
    <source>
        <dbReference type="Proteomes" id="UP001209540"/>
    </source>
</evidence>
<dbReference type="PANTHER" id="PTHR23502:SF5">
    <property type="entry name" value="QUINIDINE RESISTANCE PROTEIN 3"/>
    <property type="match status" value="1"/>
</dbReference>
<comment type="subcellular location">
    <subcellularLocation>
        <location evidence="1">Membrane</location>
        <topology evidence="1">Multi-pass membrane protein</topology>
    </subcellularLocation>
</comment>
<dbReference type="Gene3D" id="1.20.1250.20">
    <property type="entry name" value="MFS general substrate transporter like domains"/>
    <property type="match status" value="1"/>
</dbReference>
<feature type="transmembrane region" description="Helical" evidence="5">
    <location>
        <begin position="211"/>
        <end position="231"/>
    </location>
</feature>
<dbReference type="Proteomes" id="UP001209540">
    <property type="component" value="Unassembled WGS sequence"/>
</dbReference>
<feature type="transmembrane region" description="Helical" evidence="5">
    <location>
        <begin position="43"/>
        <end position="62"/>
    </location>
</feature>
<reference evidence="7" key="2">
    <citation type="submission" date="2023-02" db="EMBL/GenBank/DDBJ databases">
        <authorList>
            <consortium name="DOE Joint Genome Institute"/>
            <person name="Mondo S.J."/>
            <person name="Chang Y."/>
            <person name="Wang Y."/>
            <person name="Ahrendt S."/>
            <person name="Andreopoulos W."/>
            <person name="Barry K."/>
            <person name="Beard J."/>
            <person name="Benny G.L."/>
            <person name="Blankenship S."/>
            <person name="Bonito G."/>
            <person name="Cuomo C."/>
            <person name="Desiro A."/>
            <person name="Gervers K.A."/>
            <person name="Hundley H."/>
            <person name="Kuo A."/>
            <person name="LaButti K."/>
            <person name="Lang B.F."/>
            <person name="Lipzen A."/>
            <person name="O'Donnell K."/>
            <person name="Pangilinan J."/>
            <person name="Reynolds N."/>
            <person name="Sandor L."/>
            <person name="Smith M.W."/>
            <person name="Tsang A."/>
            <person name="Grigoriev I.V."/>
            <person name="Stajich J.E."/>
            <person name="Spatafora J.W."/>
        </authorList>
    </citation>
    <scope>NUCLEOTIDE SEQUENCE</scope>
    <source>
        <strain evidence="7">RSA 2281</strain>
    </source>
</reference>
<evidence type="ECO:0000256" key="4">
    <source>
        <dbReference type="ARBA" id="ARBA00023136"/>
    </source>
</evidence>
<dbReference type="GO" id="GO:0005886">
    <property type="term" value="C:plasma membrane"/>
    <property type="evidence" value="ECO:0007669"/>
    <property type="project" value="TreeGrafter"/>
</dbReference>
<keyword evidence="2 5" id="KW-0812">Transmembrane</keyword>
<evidence type="ECO:0000256" key="1">
    <source>
        <dbReference type="ARBA" id="ARBA00004141"/>
    </source>
</evidence>
<evidence type="ECO:0000256" key="5">
    <source>
        <dbReference type="SAM" id="Phobius"/>
    </source>
</evidence>
<feature type="transmembrane region" description="Helical" evidence="5">
    <location>
        <begin position="284"/>
        <end position="305"/>
    </location>
</feature>
<dbReference type="InterPro" id="IPR011701">
    <property type="entry name" value="MFS"/>
</dbReference>
<feature type="transmembrane region" description="Helical" evidence="5">
    <location>
        <begin position="12"/>
        <end position="31"/>
    </location>
</feature>
<keyword evidence="8" id="KW-1185">Reference proteome</keyword>
<reference evidence="7" key="1">
    <citation type="journal article" date="2022" name="IScience">
        <title>Evolution of zygomycete secretomes and the origins of terrestrial fungal ecologies.</title>
        <authorList>
            <person name="Chang Y."/>
            <person name="Wang Y."/>
            <person name="Mondo S."/>
            <person name="Ahrendt S."/>
            <person name="Andreopoulos W."/>
            <person name="Barry K."/>
            <person name="Beard J."/>
            <person name="Benny G.L."/>
            <person name="Blankenship S."/>
            <person name="Bonito G."/>
            <person name="Cuomo C."/>
            <person name="Desiro A."/>
            <person name="Gervers K.A."/>
            <person name="Hundley H."/>
            <person name="Kuo A."/>
            <person name="LaButti K."/>
            <person name="Lang B.F."/>
            <person name="Lipzen A."/>
            <person name="O'Donnell K."/>
            <person name="Pangilinan J."/>
            <person name="Reynolds N."/>
            <person name="Sandor L."/>
            <person name="Smith M.E."/>
            <person name="Tsang A."/>
            <person name="Grigoriev I.V."/>
            <person name="Stajich J.E."/>
            <person name="Spatafora J.W."/>
        </authorList>
    </citation>
    <scope>NUCLEOTIDE SEQUENCE</scope>
    <source>
        <strain evidence="7">RSA 2281</strain>
    </source>
</reference>
<organism evidence="7 8">
    <name type="scientific">Phascolomyces articulosus</name>
    <dbReference type="NCBI Taxonomy" id="60185"/>
    <lineage>
        <taxon>Eukaryota</taxon>
        <taxon>Fungi</taxon>
        <taxon>Fungi incertae sedis</taxon>
        <taxon>Mucoromycota</taxon>
        <taxon>Mucoromycotina</taxon>
        <taxon>Mucoromycetes</taxon>
        <taxon>Mucorales</taxon>
        <taxon>Lichtheimiaceae</taxon>
        <taxon>Phascolomyces</taxon>
    </lineage>
</organism>
<accession>A0AAD5K5D5</accession>
<dbReference type="InterPro" id="IPR020846">
    <property type="entry name" value="MFS_dom"/>
</dbReference>
<proteinExistence type="predicted"/>
<dbReference type="Pfam" id="PF07690">
    <property type="entry name" value="MFS_1"/>
    <property type="match status" value="1"/>
</dbReference>
<feature type="transmembrane region" description="Helical" evidence="5">
    <location>
        <begin position="311"/>
        <end position="332"/>
    </location>
</feature>
<dbReference type="GO" id="GO:0022857">
    <property type="term" value="F:transmembrane transporter activity"/>
    <property type="evidence" value="ECO:0007669"/>
    <property type="project" value="InterPro"/>
</dbReference>
<protein>
    <submittedName>
        <fullName evidence="7">Major facilitator superfamily domain-containing protein</fullName>
    </submittedName>
</protein>
<feature type="transmembrane region" description="Helical" evidence="5">
    <location>
        <begin position="68"/>
        <end position="89"/>
    </location>
</feature>
<feature type="transmembrane region" description="Helical" evidence="5">
    <location>
        <begin position="237"/>
        <end position="263"/>
    </location>
</feature>
<feature type="transmembrane region" description="Helical" evidence="5">
    <location>
        <begin position="101"/>
        <end position="123"/>
    </location>
</feature>
<evidence type="ECO:0000256" key="2">
    <source>
        <dbReference type="ARBA" id="ARBA00022692"/>
    </source>
</evidence>
<gene>
    <name evidence="7" type="ORF">BDA99DRAFT_595907</name>
</gene>
<sequence>MQKDLQTTETAINAATTSIYVFFNASVPIIWASYSDVYGRRRIYLISIFIAVIGNVCCAVSINIAMLIVFRIMSAVGGCSILTVGTGILSDIYGPEERGKAYSWFVSAPLVVPAIAPVIGGYLTEGLGWRSTFACIAIYSFCIWIVMLFALPESLRKTDISELPIAMTKEIIASEQKDSAVLAKTEKVINKKKRKHVNPLSAIKLVRNGNIILPAVYFTFYIINTNMTWIYTNQYGFSAGIVGLCYLPGALGGITGSAIAGTASDKLYAADVKKGLKAYPERRLNYPIFITSTIVLILSIVAYGWCTNMNVHFAYGLVALFFGIYIVSLYILSSTSIF</sequence>
<comment type="caution">
    <text evidence="7">The sequence shown here is derived from an EMBL/GenBank/DDBJ whole genome shotgun (WGS) entry which is preliminary data.</text>
</comment>
<name>A0AAD5K5D5_9FUNG</name>
<feature type="transmembrane region" description="Helical" evidence="5">
    <location>
        <begin position="129"/>
        <end position="151"/>
    </location>
</feature>
<dbReference type="EMBL" id="JAIXMP010000007">
    <property type="protein sequence ID" value="KAI9270442.1"/>
    <property type="molecule type" value="Genomic_DNA"/>
</dbReference>
<evidence type="ECO:0000259" key="6">
    <source>
        <dbReference type="PROSITE" id="PS50850"/>
    </source>
</evidence>
<evidence type="ECO:0000256" key="3">
    <source>
        <dbReference type="ARBA" id="ARBA00022989"/>
    </source>
</evidence>
<keyword evidence="3 5" id="KW-1133">Transmembrane helix</keyword>
<dbReference type="InterPro" id="IPR036259">
    <property type="entry name" value="MFS_trans_sf"/>
</dbReference>
<dbReference type="PANTHER" id="PTHR23502">
    <property type="entry name" value="MAJOR FACILITATOR SUPERFAMILY"/>
    <property type="match status" value="1"/>
</dbReference>
<dbReference type="SUPFAM" id="SSF103473">
    <property type="entry name" value="MFS general substrate transporter"/>
    <property type="match status" value="1"/>
</dbReference>